<dbReference type="Gene3D" id="2.30.250.10">
    <property type="entry name" value="Aminopeptidase i, Domain 2"/>
    <property type="match status" value="1"/>
</dbReference>
<sequence>MGRTAGPVQTEFMSARAHLDDLAAFVVASPSSYHAAAEVAQRLNGAGFTRLDEADAWPKPVDGHGTVPEAGGYYVIRDGAIIAWRLPAAGADEAALGFRIVGAHTDSPGFKLKPQPSAYAFGWAQAAMEVYGGPLLNSWLDREFGLAGRVITRSGEVRLVSTPAWLRIPQVAPHLDRSVNDNLHLDKQVHLKPVFSTGATDLLSALAAGLDLRADDIDGFDLFAAVTEAPAVIGVAGEFLASPRLDNLSSVHAGLAALLSSEASDQVQVLACFDHEEIGSDSRSGASGPFLADLLARIADGLGWRGETWQRALATSFVISADAGHSVHPNYPQLHDPDHRPIVNAGPLLKVNANQRYTTEGPSAARWLRICRAAGVPTQPFVSNNAVPCGSTIGPLTATRLGIASVDVGIPLLSMHSARELCGAQDPWWLAQALGAFYAGSEA</sequence>
<comment type="caution">
    <text evidence="11">The sequence shown here is derived from an EMBL/GenBank/DDBJ whole genome shotgun (WGS) entry which is preliminary data.</text>
</comment>
<dbReference type="GO" id="GO:0008270">
    <property type="term" value="F:zinc ion binding"/>
    <property type="evidence" value="ECO:0007669"/>
    <property type="project" value="InterPro"/>
</dbReference>
<accession>A0A2A9CUU5</accession>
<dbReference type="AlphaFoldDB" id="A0A2A9CUU5"/>
<keyword evidence="7 9" id="KW-0862">Zinc</keyword>
<dbReference type="GO" id="GO:0004177">
    <property type="term" value="F:aminopeptidase activity"/>
    <property type="evidence" value="ECO:0007669"/>
    <property type="project" value="UniProtKB-KW"/>
</dbReference>
<proteinExistence type="inferred from homology"/>
<dbReference type="PRINTS" id="PR00932">
    <property type="entry name" value="AMINO1PTASE"/>
</dbReference>
<evidence type="ECO:0000256" key="3">
    <source>
        <dbReference type="ARBA" id="ARBA00022438"/>
    </source>
</evidence>
<reference evidence="11 12" key="1">
    <citation type="submission" date="2017-10" db="EMBL/GenBank/DDBJ databases">
        <title>Sequencing the genomes of 1000 actinobacteria strains.</title>
        <authorList>
            <person name="Klenk H.-P."/>
        </authorList>
    </citation>
    <scope>NUCLEOTIDE SEQUENCE [LARGE SCALE GENOMIC DNA]</scope>
    <source>
        <strain evidence="11 12">DSM 15597</strain>
    </source>
</reference>
<name>A0A2A9CUU5_9ACTN</name>
<dbReference type="Gene3D" id="3.40.630.10">
    <property type="entry name" value="Zn peptidases"/>
    <property type="match status" value="1"/>
</dbReference>
<dbReference type="CDD" id="cd05658">
    <property type="entry name" value="M18_DAP"/>
    <property type="match status" value="1"/>
</dbReference>
<evidence type="ECO:0000313" key="11">
    <source>
        <dbReference type="EMBL" id="PFG17339.1"/>
    </source>
</evidence>
<dbReference type="PANTHER" id="PTHR28570:SF3">
    <property type="entry name" value="ASPARTYL AMINOPEPTIDASE"/>
    <property type="match status" value="1"/>
</dbReference>
<dbReference type="GO" id="GO:0005737">
    <property type="term" value="C:cytoplasm"/>
    <property type="evidence" value="ECO:0007669"/>
    <property type="project" value="UniProtKB-ARBA"/>
</dbReference>
<keyword evidence="6 9" id="KW-0378">Hydrolase</keyword>
<evidence type="ECO:0000256" key="4">
    <source>
        <dbReference type="ARBA" id="ARBA00022670"/>
    </source>
</evidence>
<dbReference type="GO" id="GO:0008237">
    <property type="term" value="F:metallopeptidase activity"/>
    <property type="evidence" value="ECO:0007669"/>
    <property type="project" value="UniProtKB-KW"/>
</dbReference>
<evidence type="ECO:0000256" key="9">
    <source>
        <dbReference type="RuleBase" id="RU004386"/>
    </source>
</evidence>
<dbReference type="SUPFAM" id="SSF53187">
    <property type="entry name" value="Zn-dependent exopeptidases"/>
    <property type="match status" value="1"/>
</dbReference>
<dbReference type="InterPro" id="IPR023358">
    <property type="entry name" value="Peptidase_M18_dom2"/>
</dbReference>
<evidence type="ECO:0000256" key="10">
    <source>
        <dbReference type="RuleBase" id="RU004387"/>
    </source>
</evidence>
<evidence type="ECO:0000256" key="6">
    <source>
        <dbReference type="ARBA" id="ARBA00022801"/>
    </source>
</evidence>
<keyword evidence="4 9" id="KW-0645">Protease</keyword>
<keyword evidence="8 9" id="KW-0482">Metalloprotease</keyword>
<dbReference type="NCBIfam" id="NF002759">
    <property type="entry name" value="PRK02813.1"/>
    <property type="match status" value="1"/>
</dbReference>
<protein>
    <recommendedName>
        <fullName evidence="10">M18 family aminopeptidase</fullName>
        <ecNumber evidence="10">3.4.11.-</ecNumber>
    </recommendedName>
</protein>
<gene>
    <name evidence="11" type="ORF">ATK74_1906</name>
</gene>
<dbReference type="GO" id="GO:0006508">
    <property type="term" value="P:proteolysis"/>
    <property type="evidence" value="ECO:0007669"/>
    <property type="project" value="UniProtKB-KW"/>
</dbReference>
<evidence type="ECO:0000313" key="12">
    <source>
        <dbReference type="Proteomes" id="UP000226079"/>
    </source>
</evidence>
<evidence type="ECO:0000256" key="5">
    <source>
        <dbReference type="ARBA" id="ARBA00022723"/>
    </source>
</evidence>
<evidence type="ECO:0000256" key="1">
    <source>
        <dbReference type="ARBA" id="ARBA00001947"/>
    </source>
</evidence>
<dbReference type="Pfam" id="PF02127">
    <property type="entry name" value="Peptidase_M18"/>
    <property type="match status" value="1"/>
</dbReference>
<keyword evidence="12" id="KW-1185">Reference proteome</keyword>
<evidence type="ECO:0000256" key="7">
    <source>
        <dbReference type="ARBA" id="ARBA00022833"/>
    </source>
</evidence>
<comment type="similarity">
    <text evidence="2 9">Belongs to the peptidase M18 family.</text>
</comment>
<comment type="cofactor">
    <cofactor evidence="1 10">
        <name>Zn(2+)</name>
        <dbReference type="ChEBI" id="CHEBI:29105"/>
    </cofactor>
</comment>
<dbReference type="EC" id="3.4.11.-" evidence="10"/>
<organism evidence="11 12">
    <name type="scientific">Propionicimonas paludicola</name>
    <dbReference type="NCBI Taxonomy" id="185243"/>
    <lineage>
        <taxon>Bacteria</taxon>
        <taxon>Bacillati</taxon>
        <taxon>Actinomycetota</taxon>
        <taxon>Actinomycetes</taxon>
        <taxon>Propionibacteriales</taxon>
        <taxon>Nocardioidaceae</taxon>
        <taxon>Propionicimonas</taxon>
    </lineage>
</organism>
<keyword evidence="3 9" id="KW-0031">Aminopeptidase</keyword>
<evidence type="ECO:0000256" key="8">
    <source>
        <dbReference type="ARBA" id="ARBA00023049"/>
    </source>
</evidence>
<evidence type="ECO:0000256" key="2">
    <source>
        <dbReference type="ARBA" id="ARBA00008290"/>
    </source>
</evidence>
<dbReference type="Proteomes" id="UP000226079">
    <property type="component" value="Unassembled WGS sequence"/>
</dbReference>
<dbReference type="EMBL" id="PDJC01000001">
    <property type="protein sequence ID" value="PFG17339.1"/>
    <property type="molecule type" value="Genomic_DNA"/>
</dbReference>
<keyword evidence="5 9" id="KW-0479">Metal-binding</keyword>
<dbReference type="InterPro" id="IPR001948">
    <property type="entry name" value="Peptidase_M18"/>
</dbReference>
<dbReference type="PANTHER" id="PTHR28570">
    <property type="entry name" value="ASPARTYL AMINOPEPTIDASE"/>
    <property type="match status" value="1"/>
</dbReference>
<dbReference type="SUPFAM" id="SSF101821">
    <property type="entry name" value="Aminopeptidase/glucanase lid domain"/>
    <property type="match status" value="1"/>
</dbReference>